<dbReference type="NCBIfam" id="TIGR03814">
    <property type="entry name" value="Gln_ase"/>
    <property type="match status" value="1"/>
</dbReference>
<dbReference type="PANTHER" id="PTHR12544:SF29">
    <property type="entry name" value="GLUTAMINASE"/>
    <property type="match status" value="1"/>
</dbReference>
<dbReference type="Gene3D" id="3.40.710.10">
    <property type="entry name" value="DD-peptidase/beta-lactamase superfamily"/>
    <property type="match status" value="1"/>
</dbReference>
<dbReference type="FunFam" id="3.40.710.10:FF:000005">
    <property type="entry name" value="Glutaminase"/>
    <property type="match status" value="1"/>
</dbReference>
<feature type="binding site" evidence="6">
    <location>
        <position position="263"/>
    </location>
    <ligand>
        <name>substrate</name>
    </ligand>
</feature>
<comment type="similarity">
    <text evidence="1 6">Belongs to the glutaminase family.</text>
</comment>
<dbReference type="GO" id="GO:0004359">
    <property type="term" value="F:glutaminase activity"/>
    <property type="evidence" value="ECO:0007669"/>
    <property type="project" value="UniProtKB-UniRule"/>
</dbReference>
<accession>A0A1B9AGK6</accession>
<feature type="binding site" evidence="6">
    <location>
        <position position="162"/>
    </location>
    <ligand>
        <name>substrate</name>
    </ligand>
</feature>
<dbReference type="AlphaFoldDB" id="A0A1B9AGK6"/>
<dbReference type="InterPro" id="IPR012338">
    <property type="entry name" value="Beta-lactam/transpept-like"/>
</dbReference>
<feature type="binding site" evidence="6">
    <location>
        <position position="65"/>
    </location>
    <ligand>
        <name>substrate</name>
    </ligand>
</feature>
<feature type="binding site" evidence="6">
    <location>
        <position position="169"/>
    </location>
    <ligand>
        <name>substrate</name>
    </ligand>
</feature>
<feature type="binding site" evidence="6">
    <location>
        <position position="245"/>
    </location>
    <ligand>
        <name>substrate</name>
    </ligand>
</feature>
<dbReference type="SUPFAM" id="SSF56601">
    <property type="entry name" value="beta-lactamase/transpeptidase-like"/>
    <property type="match status" value="1"/>
</dbReference>
<dbReference type="Pfam" id="PF04960">
    <property type="entry name" value="Glutaminase"/>
    <property type="match status" value="1"/>
</dbReference>
<dbReference type="EC" id="3.5.1.2" evidence="3 6"/>
<dbReference type="GO" id="GO:0006543">
    <property type="term" value="P:L-glutamine catabolic process"/>
    <property type="evidence" value="ECO:0007669"/>
    <property type="project" value="TreeGrafter"/>
</dbReference>
<comment type="subunit">
    <text evidence="2 6">Homotetramer.</text>
</comment>
<dbReference type="PANTHER" id="PTHR12544">
    <property type="entry name" value="GLUTAMINASE"/>
    <property type="match status" value="1"/>
</dbReference>
<dbReference type="HAMAP" id="MF_00313">
    <property type="entry name" value="Glutaminase"/>
    <property type="match status" value="1"/>
</dbReference>
<feature type="binding site" evidence="6">
    <location>
        <position position="193"/>
    </location>
    <ligand>
        <name>substrate</name>
    </ligand>
</feature>
<evidence type="ECO:0000256" key="1">
    <source>
        <dbReference type="ARBA" id="ARBA00011076"/>
    </source>
</evidence>
<comment type="caution">
    <text evidence="7">The sequence shown here is derived from an EMBL/GenBank/DDBJ whole genome shotgun (WGS) entry which is preliminary data.</text>
</comment>
<comment type="catalytic activity">
    <reaction evidence="5 6">
        <text>L-glutamine + H2O = L-glutamate + NH4(+)</text>
        <dbReference type="Rhea" id="RHEA:15889"/>
        <dbReference type="ChEBI" id="CHEBI:15377"/>
        <dbReference type="ChEBI" id="CHEBI:28938"/>
        <dbReference type="ChEBI" id="CHEBI:29985"/>
        <dbReference type="ChEBI" id="CHEBI:58359"/>
        <dbReference type="EC" id="3.5.1.2"/>
    </reaction>
</comment>
<name>A0A1B9AGK6_9BACI</name>
<evidence type="ECO:0000313" key="8">
    <source>
        <dbReference type="Proteomes" id="UP000092578"/>
    </source>
</evidence>
<dbReference type="InterPro" id="IPR015868">
    <property type="entry name" value="Glutaminase"/>
</dbReference>
<sequence>MPCYSSDKLNALVKEAKKYTAQGKVADYIPALKKENPHDLSAAIFHPDGRCISAGDVDQKITLQSISKVLTLALALMDYGEEQVFEKVGYEPTGDPFNSIVKLELYNPSKPLNPMINAGALAVTSMIKGETIENRLERILDFVQKLAGDRKIGYSQEVADSEFKTAYLNRALCYFMMEHGIIEEEVEGLLELYTKQCAIEMTCLDLARIGLVFAMDGADPFTKEPLIPRDIVRVCKTFMVTCGMYNAAGEFAVRIGIPAKSGVSGGIMGVVPNRFGIGIFGPALDEKGNSIAGLKLLEMLSEKYSLSIF</sequence>
<dbReference type="EMBL" id="MAYT01000029">
    <property type="protein sequence ID" value="OCA82972.1"/>
    <property type="molecule type" value="Genomic_DNA"/>
</dbReference>
<keyword evidence="4 6" id="KW-0378">Hydrolase</keyword>
<gene>
    <name evidence="6" type="primary">glsA</name>
    <name evidence="7" type="ORF">A8F95_14135</name>
</gene>
<dbReference type="Proteomes" id="UP000092578">
    <property type="component" value="Unassembled WGS sequence"/>
</dbReference>
<proteinExistence type="inferred from homology"/>
<organism evidence="7 8">
    <name type="scientific">Pseudobacillus wudalianchiensis</name>
    <dbReference type="NCBI Taxonomy" id="1743143"/>
    <lineage>
        <taxon>Bacteria</taxon>
        <taxon>Bacillati</taxon>
        <taxon>Bacillota</taxon>
        <taxon>Bacilli</taxon>
        <taxon>Bacillales</taxon>
        <taxon>Bacillaceae</taxon>
        <taxon>Pseudobacillus</taxon>
    </lineage>
</organism>
<evidence type="ECO:0000256" key="6">
    <source>
        <dbReference type="HAMAP-Rule" id="MF_00313"/>
    </source>
</evidence>
<protein>
    <recommendedName>
        <fullName evidence="3 6">Glutaminase</fullName>
        <ecNumber evidence="3 6">3.5.1.2</ecNumber>
    </recommendedName>
</protein>
<dbReference type="GO" id="GO:0006537">
    <property type="term" value="P:glutamate biosynthetic process"/>
    <property type="evidence" value="ECO:0007669"/>
    <property type="project" value="TreeGrafter"/>
</dbReference>
<evidence type="ECO:0000256" key="3">
    <source>
        <dbReference type="ARBA" id="ARBA00012918"/>
    </source>
</evidence>
<reference evidence="8" key="1">
    <citation type="submission" date="2016-05" db="EMBL/GenBank/DDBJ databases">
        <authorList>
            <person name="Liu B."/>
            <person name="Wang J."/>
            <person name="Zhu Y."/>
            <person name="Liu G."/>
            <person name="Chen Q."/>
            <person name="Chen Z."/>
            <person name="Lan J."/>
            <person name="Che J."/>
            <person name="Ge C."/>
            <person name="Shi H."/>
            <person name="Pan Z."/>
            <person name="Liu X."/>
        </authorList>
    </citation>
    <scope>NUCLEOTIDE SEQUENCE [LARGE SCALE GENOMIC DNA]</scope>
    <source>
        <strain evidence="8">FJAT-27215</strain>
    </source>
</reference>
<feature type="binding site" evidence="6">
    <location>
        <position position="117"/>
    </location>
    <ligand>
        <name>substrate</name>
    </ligand>
</feature>
<keyword evidence="8" id="KW-1185">Reference proteome</keyword>
<evidence type="ECO:0000313" key="7">
    <source>
        <dbReference type="EMBL" id="OCA82972.1"/>
    </source>
</evidence>
<evidence type="ECO:0000256" key="4">
    <source>
        <dbReference type="ARBA" id="ARBA00022801"/>
    </source>
</evidence>
<dbReference type="RefSeq" id="WP_065411836.1">
    <property type="nucleotide sequence ID" value="NZ_MAYT01000029.1"/>
</dbReference>
<evidence type="ECO:0000256" key="2">
    <source>
        <dbReference type="ARBA" id="ARBA00011881"/>
    </source>
</evidence>
<evidence type="ECO:0000256" key="5">
    <source>
        <dbReference type="ARBA" id="ARBA00049534"/>
    </source>
</evidence>
<keyword evidence="6" id="KW-0007">Acetylation</keyword>